<evidence type="ECO:0000256" key="1">
    <source>
        <dbReference type="ARBA" id="ARBA00001971"/>
    </source>
</evidence>
<dbReference type="InterPro" id="IPR017972">
    <property type="entry name" value="Cyt_P450_CS"/>
</dbReference>
<evidence type="ECO:0000256" key="6">
    <source>
        <dbReference type="PIRSR" id="PIRSR602401-1"/>
    </source>
</evidence>
<dbReference type="Gene3D" id="1.10.630.10">
    <property type="entry name" value="Cytochrome P450"/>
    <property type="match status" value="1"/>
</dbReference>
<dbReference type="CDD" id="cd20615">
    <property type="entry name" value="CYP_GliC-like"/>
    <property type="match status" value="1"/>
</dbReference>
<dbReference type="PRINTS" id="PR00463">
    <property type="entry name" value="EP450I"/>
</dbReference>
<evidence type="ECO:0000256" key="7">
    <source>
        <dbReference type="RuleBase" id="RU000461"/>
    </source>
</evidence>
<comment type="cofactor">
    <cofactor evidence="1 6">
        <name>heme</name>
        <dbReference type="ChEBI" id="CHEBI:30413"/>
    </cofactor>
</comment>
<dbReference type="RefSeq" id="XP_033654183.1">
    <property type="nucleotide sequence ID" value="XM_033798265.1"/>
</dbReference>
<dbReference type="PANTHER" id="PTHR24303">
    <property type="entry name" value="HEME-BINDING MONOOXYGENASE FAMILY"/>
    <property type="match status" value="1"/>
</dbReference>
<evidence type="ECO:0000256" key="3">
    <source>
        <dbReference type="ARBA" id="ARBA00023002"/>
    </source>
</evidence>
<comment type="similarity">
    <text evidence="7">Belongs to the cytochrome P450 family.</text>
</comment>
<dbReference type="Pfam" id="PF00067">
    <property type="entry name" value="p450"/>
    <property type="match status" value="1"/>
</dbReference>
<proteinExistence type="inferred from homology"/>
<dbReference type="GO" id="GO:0020037">
    <property type="term" value="F:heme binding"/>
    <property type="evidence" value="ECO:0007669"/>
    <property type="project" value="InterPro"/>
</dbReference>
<evidence type="ECO:0000313" key="8">
    <source>
        <dbReference type="EMBL" id="KAF2276644.1"/>
    </source>
</evidence>
<evidence type="ECO:0000256" key="5">
    <source>
        <dbReference type="ARBA" id="ARBA00023033"/>
    </source>
</evidence>
<dbReference type="GO" id="GO:0016705">
    <property type="term" value="F:oxidoreductase activity, acting on paired donors, with incorporation or reduction of molecular oxygen"/>
    <property type="evidence" value="ECO:0007669"/>
    <property type="project" value="InterPro"/>
</dbReference>
<keyword evidence="5 7" id="KW-0503">Monooxygenase</keyword>
<dbReference type="PANTHER" id="PTHR24303:SF31">
    <property type="entry name" value="CYTOCHROME P450 307A1-RELATED"/>
    <property type="match status" value="1"/>
</dbReference>
<gene>
    <name evidence="8" type="ORF">EI97DRAFT_432888</name>
</gene>
<dbReference type="SUPFAM" id="SSF48264">
    <property type="entry name" value="Cytochrome P450"/>
    <property type="match status" value="1"/>
</dbReference>
<dbReference type="GO" id="GO:0004497">
    <property type="term" value="F:monooxygenase activity"/>
    <property type="evidence" value="ECO:0007669"/>
    <property type="project" value="UniProtKB-KW"/>
</dbReference>
<evidence type="ECO:0000256" key="4">
    <source>
        <dbReference type="ARBA" id="ARBA00023004"/>
    </source>
</evidence>
<protein>
    <submittedName>
        <fullName evidence="8">Putative cytochrome P450 monooxygenase</fullName>
    </submittedName>
</protein>
<dbReference type="InterPro" id="IPR001128">
    <property type="entry name" value="Cyt_P450"/>
</dbReference>
<keyword evidence="4 6" id="KW-0408">Iron</keyword>
<evidence type="ECO:0000256" key="2">
    <source>
        <dbReference type="ARBA" id="ARBA00022723"/>
    </source>
</evidence>
<feature type="binding site" description="axial binding residue" evidence="6">
    <location>
        <position position="457"/>
    </location>
    <ligand>
        <name>heme</name>
        <dbReference type="ChEBI" id="CHEBI:30413"/>
    </ligand>
    <ligandPart>
        <name>Fe</name>
        <dbReference type="ChEBI" id="CHEBI:18248"/>
    </ligandPart>
</feature>
<dbReference type="AlphaFoldDB" id="A0A6A6JK61"/>
<evidence type="ECO:0000313" key="9">
    <source>
        <dbReference type="Proteomes" id="UP000800097"/>
    </source>
</evidence>
<sequence>MASTYFVTLAFCAALCALLGFTAKLRERLYSITVQVLSSVINAYLLWAHPIRSSNGSQSIPTCPYQWPNGQGDVAKFLEGEKNSERWSKKYGGVYRIWNGMTPEVVVSHPEDIQTVFKDSDKHRKAINNNAGWLMGELLGKCVGLISGEDWQRLRSVTNPPFTHKSSTHYIPAIIRMVDEEFRSLQETTNLKRGLINPVADLRYIPFWIIAEIIYGKLNTEQRRELMDIVPLREELFKRMIQGGTTRLAWSRYLPLRINRDLREFKNRWTAFNTKLCISQKSNGSSAPIVEMYDAMERGEVNQEELLQTLDEMLFANLDVTMGGLSWNLMFLASNAEAQDDIRKEIPLLNDMHHDGTSWEEYIKDPSTLLAASVLESARLKPLAAFSVPQSAPTARTVGGFVIPPGTNFMVDTHSLNIHNPFWGDDRELYRPSRFLDRKPSEIRYHYWRFGFGPRQCMGKYVVDFLIRAILAHLLANYQLSLHEDSRWTKNPETWISHPDTKIRCERLTANT</sequence>
<organism evidence="8 9">
    <name type="scientific">Westerdykella ornata</name>
    <dbReference type="NCBI Taxonomy" id="318751"/>
    <lineage>
        <taxon>Eukaryota</taxon>
        <taxon>Fungi</taxon>
        <taxon>Dikarya</taxon>
        <taxon>Ascomycota</taxon>
        <taxon>Pezizomycotina</taxon>
        <taxon>Dothideomycetes</taxon>
        <taxon>Pleosporomycetidae</taxon>
        <taxon>Pleosporales</taxon>
        <taxon>Sporormiaceae</taxon>
        <taxon>Westerdykella</taxon>
    </lineage>
</organism>
<dbReference type="EMBL" id="ML986492">
    <property type="protein sequence ID" value="KAF2276644.1"/>
    <property type="molecule type" value="Genomic_DNA"/>
</dbReference>
<keyword evidence="2 6" id="KW-0479">Metal-binding</keyword>
<keyword evidence="3 7" id="KW-0560">Oxidoreductase</keyword>
<dbReference type="GO" id="GO:0005506">
    <property type="term" value="F:iron ion binding"/>
    <property type="evidence" value="ECO:0007669"/>
    <property type="project" value="InterPro"/>
</dbReference>
<keyword evidence="9" id="KW-1185">Reference proteome</keyword>
<accession>A0A6A6JK61</accession>
<keyword evidence="6 7" id="KW-0349">Heme</keyword>
<dbReference type="InterPro" id="IPR036396">
    <property type="entry name" value="Cyt_P450_sf"/>
</dbReference>
<dbReference type="InterPro" id="IPR002401">
    <property type="entry name" value="Cyt_P450_E_grp-I"/>
</dbReference>
<reference evidence="8" key="1">
    <citation type="journal article" date="2020" name="Stud. Mycol.">
        <title>101 Dothideomycetes genomes: a test case for predicting lifestyles and emergence of pathogens.</title>
        <authorList>
            <person name="Haridas S."/>
            <person name="Albert R."/>
            <person name="Binder M."/>
            <person name="Bloem J."/>
            <person name="Labutti K."/>
            <person name="Salamov A."/>
            <person name="Andreopoulos B."/>
            <person name="Baker S."/>
            <person name="Barry K."/>
            <person name="Bills G."/>
            <person name="Bluhm B."/>
            <person name="Cannon C."/>
            <person name="Castanera R."/>
            <person name="Culley D."/>
            <person name="Daum C."/>
            <person name="Ezra D."/>
            <person name="Gonzalez J."/>
            <person name="Henrissat B."/>
            <person name="Kuo A."/>
            <person name="Liang C."/>
            <person name="Lipzen A."/>
            <person name="Lutzoni F."/>
            <person name="Magnuson J."/>
            <person name="Mondo S."/>
            <person name="Nolan M."/>
            <person name="Ohm R."/>
            <person name="Pangilinan J."/>
            <person name="Park H.-J."/>
            <person name="Ramirez L."/>
            <person name="Alfaro M."/>
            <person name="Sun H."/>
            <person name="Tritt A."/>
            <person name="Yoshinaga Y."/>
            <person name="Zwiers L.-H."/>
            <person name="Turgeon B."/>
            <person name="Goodwin S."/>
            <person name="Spatafora J."/>
            <person name="Crous P."/>
            <person name="Grigoriev I."/>
        </authorList>
    </citation>
    <scope>NUCLEOTIDE SEQUENCE</scope>
    <source>
        <strain evidence="8">CBS 379.55</strain>
    </source>
</reference>
<dbReference type="GeneID" id="54551440"/>
<dbReference type="PROSITE" id="PS00086">
    <property type="entry name" value="CYTOCHROME_P450"/>
    <property type="match status" value="1"/>
</dbReference>
<name>A0A6A6JK61_WESOR</name>
<dbReference type="Proteomes" id="UP000800097">
    <property type="component" value="Unassembled WGS sequence"/>
</dbReference>
<dbReference type="OrthoDB" id="2789670at2759"/>